<reference evidence="1 2" key="1">
    <citation type="journal article" date="2014" name="Genome Biol. Evol.">
        <title>Comparative genomics and transcriptomics analyses reveal divergent lifestyle features of nematode endoparasitic fungus Hirsutella minnesotensis.</title>
        <authorList>
            <person name="Lai Y."/>
            <person name="Liu K."/>
            <person name="Zhang X."/>
            <person name="Zhang X."/>
            <person name="Li K."/>
            <person name="Wang N."/>
            <person name="Shu C."/>
            <person name="Wu Y."/>
            <person name="Wang C."/>
            <person name="Bushley K.E."/>
            <person name="Xiang M."/>
            <person name="Liu X."/>
        </authorList>
    </citation>
    <scope>NUCLEOTIDE SEQUENCE [LARGE SCALE GENOMIC DNA]</scope>
    <source>
        <strain evidence="1 2">3608</strain>
    </source>
</reference>
<dbReference type="EMBL" id="KQ030610">
    <property type="protein sequence ID" value="KJZ70713.1"/>
    <property type="molecule type" value="Genomic_DNA"/>
</dbReference>
<protein>
    <recommendedName>
        <fullName evidence="3">Reverse transcriptase domain-containing protein</fullName>
    </recommendedName>
</protein>
<dbReference type="PANTHER" id="PTHR33481:SF1">
    <property type="entry name" value="ENDONUCLEASE_EXONUCLEASE_PHOSPHATASE DOMAIN-CONTAINING PROTEIN-RELATED"/>
    <property type="match status" value="1"/>
</dbReference>
<proteinExistence type="predicted"/>
<evidence type="ECO:0000313" key="1">
    <source>
        <dbReference type="EMBL" id="KJZ70713.1"/>
    </source>
</evidence>
<evidence type="ECO:0008006" key="3">
    <source>
        <dbReference type="Google" id="ProtNLM"/>
    </source>
</evidence>
<dbReference type="Proteomes" id="UP000054481">
    <property type="component" value="Unassembled WGS sequence"/>
</dbReference>
<accession>A0A0F7ZS43</accession>
<dbReference type="OrthoDB" id="5152453at2759"/>
<name>A0A0F7ZS43_9HYPO</name>
<keyword evidence="2" id="KW-1185">Reference proteome</keyword>
<organism evidence="1 2">
    <name type="scientific">Hirsutella minnesotensis 3608</name>
    <dbReference type="NCBI Taxonomy" id="1043627"/>
    <lineage>
        <taxon>Eukaryota</taxon>
        <taxon>Fungi</taxon>
        <taxon>Dikarya</taxon>
        <taxon>Ascomycota</taxon>
        <taxon>Pezizomycotina</taxon>
        <taxon>Sordariomycetes</taxon>
        <taxon>Hypocreomycetidae</taxon>
        <taxon>Hypocreales</taxon>
        <taxon>Ophiocordycipitaceae</taxon>
        <taxon>Hirsutella</taxon>
    </lineage>
</organism>
<sequence length="244" mass="27000">MYKVMRWTKSSSQLRASPLEIEGIVYETQKDRAQVLRSALLERRNLADDVEEPAEAIEATMRLDLDCTVTRDDARHACTSTGNTSSRADGITVVMLKAAWPSISTAVTTLFQASLRLGHYPQAFPEAEVVMIPKPGKDLTTARPWRPISLLSCLGEGLERLVAKRLAWAAITQKVVHPQQAGALPKRSCSDPALALLHDVELALCKRKPLRSSPWTYKAHSTLSFATDSYADCWNKAGLNRRDG</sequence>
<dbReference type="PANTHER" id="PTHR33481">
    <property type="entry name" value="REVERSE TRANSCRIPTASE"/>
    <property type="match status" value="1"/>
</dbReference>
<evidence type="ECO:0000313" key="2">
    <source>
        <dbReference type="Proteomes" id="UP000054481"/>
    </source>
</evidence>
<gene>
    <name evidence="1" type="ORF">HIM_09897</name>
</gene>
<dbReference type="AlphaFoldDB" id="A0A0F7ZS43"/>